<dbReference type="InterPro" id="IPR010781">
    <property type="entry name" value="DUF1376"/>
</dbReference>
<organism evidence="2">
    <name type="scientific">marine sediment metagenome</name>
    <dbReference type="NCBI Taxonomy" id="412755"/>
    <lineage>
        <taxon>unclassified sequences</taxon>
        <taxon>metagenomes</taxon>
        <taxon>ecological metagenomes</taxon>
    </lineage>
</organism>
<evidence type="ECO:0000313" key="2">
    <source>
        <dbReference type="EMBL" id="KKM74168.1"/>
    </source>
</evidence>
<gene>
    <name evidence="2" type="ORF">LCGC14_1403030</name>
</gene>
<accession>A0A0F9JWR5</accession>
<comment type="caution">
    <text evidence="2">The sequence shown here is derived from an EMBL/GenBank/DDBJ whole genome shotgun (WGS) entry which is preliminary data.</text>
</comment>
<evidence type="ECO:0008006" key="3">
    <source>
        <dbReference type="Google" id="ProtNLM"/>
    </source>
</evidence>
<dbReference type="Pfam" id="PF07120">
    <property type="entry name" value="DUF1376"/>
    <property type="match status" value="1"/>
</dbReference>
<feature type="region of interest" description="Disordered" evidence="1">
    <location>
        <begin position="119"/>
        <end position="138"/>
    </location>
</feature>
<reference evidence="2" key="1">
    <citation type="journal article" date="2015" name="Nature">
        <title>Complex archaea that bridge the gap between prokaryotes and eukaryotes.</title>
        <authorList>
            <person name="Spang A."/>
            <person name="Saw J.H."/>
            <person name="Jorgensen S.L."/>
            <person name="Zaremba-Niedzwiedzka K."/>
            <person name="Martijn J."/>
            <person name="Lind A.E."/>
            <person name="van Eijk R."/>
            <person name="Schleper C."/>
            <person name="Guy L."/>
            <person name="Ettema T.J."/>
        </authorList>
    </citation>
    <scope>NUCLEOTIDE SEQUENCE</scope>
</reference>
<dbReference type="EMBL" id="LAZR01009183">
    <property type="protein sequence ID" value="KKM74168.1"/>
    <property type="molecule type" value="Genomic_DNA"/>
</dbReference>
<proteinExistence type="predicted"/>
<name>A0A0F9JWR5_9ZZZZ</name>
<dbReference type="AlphaFoldDB" id="A0A0F9JWR5"/>
<sequence>MGKSPAFQFYPKDWLSSRKARRMTPEERGGYIDLLAHSWLEDDCSLPDNDDELAFLSGLNDRWPECSQAIRKCFEKRGNKLFNLRLLMEVRKQEAFRKQCSDAGKRSAEVRKNKELAKVGATSVQPEGQGRCNSSSLSLSLSSSLSSITSSKKTKDKDSARFKKPSLEEVRQYITEKGYDIDPETFIAHYESNGWKVGRNAMKSWKSACVTWSKNPKKDEGKFI</sequence>
<protein>
    <recommendedName>
        <fullName evidence="3">DUF1376 domain-containing protein</fullName>
    </recommendedName>
</protein>
<evidence type="ECO:0000256" key="1">
    <source>
        <dbReference type="SAM" id="MobiDB-lite"/>
    </source>
</evidence>